<feature type="transmembrane region" description="Helical" evidence="5">
    <location>
        <begin position="153"/>
        <end position="170"/>
    </location>
</feature>
<feature type="transmembrane region" description="Helical" evidence="5">
    <location>
        <begin position="117"/>
        <end position="141"/>
    </location>
</feature>
<protein>
    <recommendedName>
        <fullName evidence="8">COPI associated protein</fullName>
    </recommendedName>
</protein>
<dbReference type="PANTHER" id="PTHR28128:SF1">
    <property type="entry name" value="GOLGI APPARATUS MEMBRANE PROTEIN TVP15"/>
    <property type="match status" value="1"/>
</dbReference>
<evidence type="ECO:0000256" key="4">
    <source>
        <dbReference type="ARBA" id="ARBA00023136"/>
    </source>
</evidence>
<evidence type="ECO:0000256" key="5">
    <source>
        <dbReference type="SAM" id="Phobius"/>
    </source>
</evidence>
<evidence type="ECO:0000313" key="7">
    <source>
        <dbReference type="Proteomes" id="UP001162131"/>
    </source>
</evidence>
<dbReference type="GO" id="GO:0016020">
    <property type="term" value="C:membrane"/>
    <property type="evidence" value="ECO:0007669"/>
    <property type="project" value="UniProtKB-SubCell"/>
</dbReference>
<feature type="transmembrane region" description="Helical" evidence="5">
    <location>
        <begin position="87"/>
        <end position="111"/>
    </location>
</feature>
<gene>
    <name evidence="6" type="ORF">BSTOLATCC_MIC5417</name>
</gene>
<accession>A0AAU9IAW3</accession>
<dbReference type="Pfam" id="PF08507">
    <property type="entry name" value="COPI_assoc"/>
    <property type="match status" value="1"/>
</dbReference>
<dbReference type="EMBL" id="CAJZBQ010000005">
    <property type="protein sequence ID" value="CAG9312169.1"/>
    <property type="molecule type" value="Genomic_DNA"/>
</dbReference>
<keyword evidence="3 5" id="KW-1133">Transmembrane helix</keyword>
<organism evidence="6 7">
    <name type="scientific">Blepharisma stoltei</name>
    <dbReference type="NCBI Taxonomy" id="1481888"/>
    <lineage>
        <taxon>Eukaryota</taxon>
        <taxon>Sar</taxon>
        <taxon>Alveolata</taxon>
        <taxon>Ciliophora</taxon>
        <taxon>Postciliodesmatophora</taxon>
        <taxon>Heterotrichea</taxon>
        <taxon>Heterotrichida</taxon>
        <taxon>Blepharismidae</taxon>
        <taxon>Blepharisma</taxon>
    </lineage>
</organism>
<evidence type="ECO:0008006" key="8">
    <source>
        <dbReference type="Google" id="ProtNLM"/>
    </source>
</evidence>
<dbReference type="Proteomes" id="UP001162131">
    <property type="component" value="Unassembled WGS sequence"/>
</dbReference>
<comment type="subcellular location">
    <subcellularLocation>
        <location evidence="1">Membrane</location>
        <topology evidence="1">Multi-pass membrane protein</topology>
    </subcellularLocation>
</comment>
<keyword evidence="4 5" id="KW-0472">Membrane</keyword>
<keyword evidence="7" id="KW-1185">Reference proteome</keyword>
<reference evidence="6" key="1">
    <citation type="submission" date="2021-09" db="EMBL/GenBank/DDBJ databases">
        <authorList>
            <consortium name="AG Swart"/>
            <person name="Singh M."/>
            <person name="Singh A."/>
            <person name="Seah K."/>
            <person name="Emmerich C."/>
        </authorList>
    </citation>
    <scope>NUCLEOTIDE SEQUENCE</scope>
    <source>
        <strain evidence="6">ATCC30299</strain>
    </source>
</reference>
<sequence length="222" mass="26292">MLLNFIIFEIKWYKITSSYSYKIKARLIKLFSYSFFCVKPYLKFYNKKSKKYLNFRFILACLRLCKNRTYNHNKMVGQSLDDKRFTLLMKIFSVLCGLGMIILGVMVYVYFDDIGSFIQFIMALYYILFGILAILGEFPIPHITKYFSFLKKYFGKGLYFIFMGTISFSYSEWYQLLISLANIILGIMYIVFSFSMKNRLIDEAEKHEENEPAREAAPPSQV</sequence>
<dbReference type="PANTHER" id="PTHR28128">
    <property type="entry name" value="GOLGI APPARATUS MEMBRANE PROTEIN TVP15"/>
    <property type="match status" value="1"/>
</dbReference>
<feature type="transmembrane region" description="Helical" evidence="5">
    <location>
        <begin position="176"/>
        <end position="196"/>
    </location>
</feature>
<evidence type="ECO:0000256" key="2">
    <source>
        <dbReference type="ARBA" id="ARBA00022692"/>
    </source>
</evidence>
<evidence type="ECO:0000256" key="1">
    <source>
        <dbReference type="ARBA" id="ARBA00004141"/>
    </source>
</evidence>
<evidence type="ECO:0000256" key="3">
    <source>
        <dbReference type="ARBA" id="ARBA00022989"/>
    </source>
</evidence>
<dbReference type="InterPro" id="IPR013714">
    <property type="entry name" value="Golgi_TVP15"/>
</dbReference>
<proteinExistence type="predicted"/>
<evidence type="ECO:0000313" key="6">
    <source>
        <dbReference type="EMBL" id="CAG9312169.1"/>
    </source>
</evidence>
<comment type="caution">
    <text evidence="6">The sequence shown here is derived from an EMBL/GenBank/DDBJ whole genome shotgun (WGS) entry which is preliminary data.</text>
</comment>
<dbReference type="AlphaFoldDB" id="A0AAU9IAW3"/>
<keyword evidence="2 5" id="KW-0812">Transmembrane</keyword>
<name>A0AAU9IAW3_9CILI</name>